<dbReference type="OrthoDB" id="2151413at2"/>
<dbReference type="InterPro" id="IPR002053">
    <property type="entry name" value="Glyco_hydro_25"/>
</dbReference>
<proteinExistence type="inferred from homology"/>
<reference evidence="4 5" key="1">
    <citation type="journal article" date="2010" name="Appl. Microbiol. Biotechnol.">
        <title>Genotypic diversity in Oenococcus oeni by high-density microarray comparative genome hybridization and whole genome sequencing.</title>
        <authorList>
            <person name="Borneman A.R."/>
            <person name="Bartowsky E.J."/>
            <person name="McCarthy J."/>
            <person name="Chambers P.J."/>
        </authorList>
    </citation>
    <scope>NUCLEOTIDE SEQUENCE [LARGE SCALE GENOMIC DNA]</scope>
    <source>
        <strain evidence="4 5">AWRIB429</strain>
    </source>
</reference>
<keyword evidence="3" id="KW-1133">Transmembrane helix</keyword>
<dbReference type="InterPro" id="IPR017853">
    <property type="entry name" value="GH"/>
</dbReference>
<dbReference type="Pfam" id="PF01183">
    <property type="entry name" value="Glyco_hydro_25"/>
    <property type="match status" value="1"/>
</dbReference>
<sequence length="297" mass="32875">MQKKRGRTKKNFLDYIFFILLAFGLVWTFTLWTTAKAPARKSAAASSAKNISQKITDKQDKAKKKSSDKKAHSSSSANSVSSISSSNSQASKANLKKYALGTTLSSDQPYTDYSYLKSQNIRFVYFRSTTGNSSFDNLFLTSIKSAKDAGLSVGSMTIYDPSITAYSAYLYFVRKVGKKVGNLPIAVYVTDDSITDDNSITNLLGLLQDLKEYYPNNSVIVRCDKTVYDEVHAKLASLNLKYWLIENNLDGLGSENQFVQYNANGKVGSGMRSFRLPLSVFDGSKADLKKLSEGIEK</sequence>
<evidence type="ECO:0008006" key="6">
    <source>
        <dbReference type="Google" id="ProtNLM"/>
    </source>
</evidence>
<dbReference type="GO" id="GO:0016998">
    <property type="term" value="P:cell wall macromolecule catabolic process"/>
    <property type="evidence" value="ECO:0007669"/>
    <property type="project" value="InterPro"/>
</dbReference>
<dbReference type="PATRIC" id="fig|203123.7.peg.421"/>
<dbReference type="RefSeq" id="WP_002818208.1">
    <property type="nucleotide sequence ID" value="NZ_ACSE01000004.1"/>
</dbReference>
<evidence type="ECO:0000313" key="4">
    <source>
        <dbReference type="EMBL" id="EFD89134.1"/>
    </source>
</evidence>
<dbReference type="AlphaFoldDB" id="D3L7N4"/>
<evidence type="ECO:0000256" key="3">
    <source>
        <dbReference type="SAM" id="Phobius"/>
    </source>
</evidence>
<gene>
    <name evidence="4" type="ORF">AWRIB429_0364</name>
</gene>
<dbReference type="EMBL" id="ACSE01000004">
    <property type="protein sequence ID" value="EFD89134.1"/>
    <property type="molecule type" value="Genomic_DNA"/>
</dbReference>
<feature type="transmembrane region" description="Helical" evidence="3">
    <location>
        <begin position="12"/>
        <end position="32"/>
    </location>
</feature>
<evidence type="ECO:0000313" key="5">
    <source>
        <dbReference type="Proteomes" id="UP000003075"/>
    </source>
</evidence>
<evidence type="ECO:0000256" key="2">
    <source>
        <dbReference type="SAM" id="MobiDB-lite"/>
    </source>
</evidence>
<dbReference type="GO" id="GO:0003796">
    <property type="term" value="F:lysozyme activity"/>
    <property type="evidence" value="ECO:0007669"/>
    <property type="project" value="InterPro"/>
</dbReference>
<feature type="region of interest" description="Disordered" evidence="2">
    <location>
        <begin position="48"/>
        <end position="85"/>
    </location>
</feature>
<dbReference type="Proteomes" id="UP000003075">
    <property type="component" value="Unassembled WGS sequence"/>
</dbReference>
<evidence type="ECO:0000256" key="1">
    <source>
        <dbReference type="ARBA" id="ARBA00010646"/>
    </source>
</evidence>
<keyword evidence="3" id="KW-0472">Membrane</keyword>
<feature type="compositionally biased region" description="Low complexity" evidence="2">
    <location>
        <begin position="73"/>
        <end position="85"/>
    </location>
</feature>
<dbReference type="Gene3D" id="3.20.20.80">
    <property type="entry name" value="Glycosidases"/>
    <property type="match status" value="1"/>
</dbReference>
<comment type="similarity">
    <text evidence="1">Belongs to the glycosyl hydrolase 25 family.</text>
</comment>
<comment type="caution">
    <text evidence="4">The sequence shown here is derived from an EMBL/GenBank/DDBJ whole genome shotgun (WGS) entry which is preliminary data.</text>
</comment>
<dbReference type="SUPFAM" id="SSF51445">
    <property type="entry name" value="(Trans)glycosidases"/>
    <property type="match status" value="1"/>
</dbReference>
<dbReference type="GO" id="GO:0009253">
    <property type="term" value="P:peptidoglycan catabolic process"/>
    <property type="evidence" value="ECO:0007669"/>
    <property type="project" value="InterPro"/>
</dbReference>
<accession>D3L7N4</accession>
<dbReference type="GeneID" id="75065201"/>
<keyword evidence="3" id="KW-0812">Transmembrane</keyword>
<name>D3L7N4_OENOE</name>
<protein>
    <recommendedName>
        <fullName evidence="6">1,4-beta-N-acetylmuramidase</fullName>
    </recommendedName>
</protein>
<organism evidence="4 5">
    <name type="scientific">Oenococcus oeni AWRIB429</name>
    <dbReference type="NCBI Taxonomy" id="655225"/>
    <lineage>
        <taxon>Bacteria</taxon>
        <taxon>Bacillati</taxon>
        <taxon>Bacillota</taxon>
        <taxon>Bacilli</taxon>
        <taxon>Lactobacillales</taxon>
        <taxon>Lactobacillaceae</taxon>
        <taxon>Oenococcus</taxon>
    </lineage>
</organism>
<dbReference type="CDD" id="cd06419">
    <property type="entry name" value="GH25_muramidase_2"/>
    <property type="match status" value="1"/>
</dbReference>